<dbReference type="InterPro" id="IPR006675">
    <property type="entry name" value="HDIG_dom"/>
</dbReference>
<evidence type="ECO:0000259" key="3">
    <source>
        <dbReference type="PROSITE" id="PS51831"/>
    </source>
</evidence>
<proteinExistence type="predicted"/>
<dbReference type="PANTHER" id="PTHR45228">
    <property type="entry name" value="CYCLIC DI-GMP PHOSPHODIESTERASE TM_0186-RELATED"/>
    <property type="match status" value="1"/>
</dbReference>
<comment type="caution">
    <text evidence="5">The sequence shown here is derived from an EMBL/GenBank/DDBJ whole genome shotgun (WGS) entry which is preliminary data.</text>
</comment>
<dbReference type="InterPro" id="IPR052020">
    <property type="entry name" value="Cyclic_di-GMP/3'3'-cGAMP_PDE"/>
</dbReference>
<evidence type="ECO:0000256" key="1">
    <source>
        <dbReference type="PROSITE-ProRule" id="PRU00169"/>
    </source>
</evidence>
<gene>
    <name evidence="5" type="ORF">ENK44_08485</name>
</gene>
<evidence type="ECO:0000259" key="2">
    <source>
        <dbReference type="PROSITE" id="PS50110"/>
    </source>
</evidence>
<evidence type="ECO:0000313" key="5">
    <source>
        <dbReference type="EMBL" id="HGY55723.1"/>
    </source>
</evidence>
<dbReference type="Gene3D" id="3.40.50.2300">
    <property type="match status" value="1"/>
</dbReference>
<evidence type="ECO:0000259" key="4">
    <source>
        <dbReference type="PROSITE" id="PS51832"/>
    </source>
</evidence>
<dbReference type="GO" id="GO:0000160">
    <property type="term" value="P:phosphorelay signal transduction system"/>
    <property type="evidence" value="ECO:0007669"/>
    <property type="project" value="InterPro"/>
</dbReference>
<dbReference type="Proteomes" id="UP000885779">
    <property type="component" value="Unassembled WGS sequence"/>
</dbReference>
<feature type="domain" description="Response regulatory" evidence="2">
    <location>
        <begin position="11"/>
        <end position="125"/>
    </location>
</feature>
<dbReference type="SMART" id="SM00471">
    <property type="entry name" value="HDc"/>
    <property type="match status" value="1"/>
</dbReference>
<accession>A0A7V4U166</accession>
<dbReference type="InterPro" id="IPR006674">
    <property type="entry name" value="HD_domain"/>
</dbReference>
<dbReference type="PROSITE" id="PS51832">
    <property type="entry name" value="HD_GYP"/>
    <property type="match status" value="1"/>
</dbReference>
<dbReference type="SMART" id="SM00448">
    <property type="entry name" value="REC"/>
    <property type="match status" value="1"/>
</dbReference>
<protein>
    <submittedName>
        <fullName evidence="5">Response regulator</fullName>
    </submittedName>
</protein>
<dbReference type="SUPFAM" id="SSF52172">
    <property type="entry name" value="CheY-like"/>
    <property type="match status" value="1"/>
</dbReference>
<dbReference type="EMBL" id="DRQG01000080">
    <property type="protein sequence ID" value="HGY55723.1"/>
    <property type="molecule type" value="Genomic_DNA"/>
</dbReference>
<dbReference type="PANTHER" id="PTHR45228:SF4">
    <property type="entry name" value="LIPOPROTEIN"/>
    <property type="match status" value="1"/>
</dbReference>
<name>A0A7V4U166_CALAY</name>
<dbReference type="CDD" id="cd00156">
    <property type="entry name" value="REC"/>
    <property type="match status" value="1"/>
</dbReference>
<dbReference type="NCBIfam" id="TIGR00277">
    <property type="entry name" value="HDIG"/>
    <property type="match status" value="1"/>
</dbReference>
<organism evidence="5">
    <name type="scientific">Caldithrix abyssi</name>
    <dbReference type="NCBI Taxonomy" id="187145"/>
    <lineage>
        <taxon>Bacteria</taxon>
        <taxon>Pseudomonadati</taxon>
        <taxon>Calditrichota</taxon>
        <taxon>Calditrichia</taxon>
        <taxon>Calditrichales</taxon>
        <taxon>Calditrichaceae</taxon>
        <taxon>Caldithrix</taxon>
    </lineage>
</organism>
<dbReference type="Pfam" id="PF00072">
    <property type="entry name" value="Response_reg"/>
    <property type="match status" value="1"/>
</dbReference>
<dbReference type="InterPro" id="IPR037522">
    <property type="entry name" value="HD_GYP_dom"/>
</dbReference>
<dbReference type="AlphaFoldDB" id="A0A7V4U166"/>
<feature type="modified residue" description="4-aspartylphosphate" evidence="1">
    <location>
        <position position="60"/>
    </location>
</feature>
<dbReference type="Pfam" id="PF13487">
    <property type="entry name" value="HD_5"/>
    <property type="match status" value="1"/>
</dbReference>
<dbReference type="Gene3D" id="1.10.3210.10">
    <property type="entry name" value="Hypothetical protein af1432"/>
    <property type="match status" value="1"/>
</dbReference>
<feature type="domain" description="HD" evidence="3">
    <location>
        <begin position="161"/>
        <end position="283"/>
    </location>
</feature>
<dbReference type="SUPFAM" id="SSF109604">
    <property type="entry name" value="HD-domain/PDEase-like"/>
    <property type="match status" value="1"/>
</dbReference>
<dbReference type="PROSITE" id="PS50110">
    <property type="entry name" value="RESPONSE_REGULATORY"/>
    <property type="match status" value="1"/>
</dbReference>
<feature type="domain" description="HD-GYP" evidence="4">
    <location>
        <begin position="139"/>
        <end position="334"/>
    </location>
</feature>
<dbReference type="CDD" id="cd00077">
    <property type="entry name" value="HDc"/>
    <property type="match status" value="1"/>
</dbReference>
<dbReference type="InterPro" id="IPR001789">
    <property type="entry name" value="Sig_transdc_resp-reg_receiver"/>
</dbReference>
<keyword evidence="1" id="KW-0597">Phosphoprotein</keyword>
<sequence length="335" mass="37843">MHSNSLHKKIKILLVEDEKVTHRSISKALERHGYDCVGVYNLQDALNTIKQQPFDLILSDVILPDGTGIDFLEEVRKYLFSVPFVVLTASGKKSLMQKALANGASDFLTKPFNLENLPTIIERNLERRRLEDYKNSKKRTSMLFKTIQALITALEAKDSYTSGHSRRVARYALMMAEALKLTEHEKFILELSAILHDIGKIGMPDSILKKSTSLLDMEYKTAKEHTIIGSNIVGKIDELHEVAAIIRHHHERFDGTGYPDSLKGEAIPYFSRILAIVDAYESIVSDRVYSKQKSPETALEELTSNAGTQFDPVLVNIFAELIRNTSIRERQNNAS</sequence>
<dbReference type="PROSITE" id="PS51831">
    <property type="entry name" value="HD"/>
    <property type="match status" value="1"/>
</dbReference>
<reference evidence="5" key="1">
    <citation type="journal article" date="2020" name="mSystems">
        <title>Genome- and Community-Level Interaction Insights into Carbon Utilization and Element Cycling Functions of Hydrothermarchaeota in Hydrothermal Sediment.</title>
        <authorList>
            <person name="Zhou Z."/>
            <person name="Liu Y."/>
            <person name="Xu W."/>
            <person name="Pan J."/>
            <person name="Luo Z.H."/>
            <person name="Li M."/>
        </authorList>
    </citation>
    <scope>NUCLEOTIDE SEQUENCE [LARGE SCALE GENOMIC DNA]</scope>
    <source>
        <strain evidence="5">HyVt-577</strain>
    </source>
</reference>
<dbReference type="InterPro" id="IPR011006">
    <property type="entry name" value="CheY-like_superfamily"/>
</dbReference>
<dbReference type="InterPro" id="IPR003607">
    <property type="entry name" value="HD/PDEase_dom"/>
</dbReference>